<dbReference type="InterPro" id="IPR011711">
    <property type="entry name" value="GntR_C"/>
</dbReference>
<protein>
    <submittedName>
        <fullName evidence="5">FCD domain-containing protein</fullName>
    </submittedName>
</protein>
<gene>
    <name evidence="5" type="ORF">GCM10009798_29880</name>
</gene>
<keyword evidence="6" id="KW-1185">Reference proteome</keyword>
<dbReference type="InterPro" id="IPR008920">
    <property type="entry name" value="TF_FadR/GntR_C"/>
</dbReference>
<dbReference type="SMART" id="SM00895">
    <property type="entry name" value="FCD"/>
    <property type="match status" value="1"/>
</dbReference>
<evidence type="ECO:0000313" key="5">
    <source>
        <dbReference type="EMBL" id="GAA1967549.1"/>
    </source>
</evidence>
<keyword evidence="2" id="KW-0238">DNA-binding</keyword>
<organism evidence="5 6">
    <name type="scientific">Nocardioides panacihumi</name>
    <dbReference type="NCBI Taxonomy" id="400774"/>
    <lineage>
        <taxon>Bacteria</taxon>
        <taxon>Bacillati</taxon>
        <taxon>Actinomycetota</taxon>
        <taxon>Actinomycetes</taxon>
        <taxon>Propionibacteriales</taxon>
        <taxon>Nocardioidaceae</taxon>
        <taxon>Nocardioides</taxon>
    </lineage>
</organism>
<dbReference type="InterPro" id="IPR036390">
    <property type="entry name" value="WH_DNA-bd_sf"/>
</dbReference>
<dbReference type="Gene3D" id="1.20.120.530">
    <property type="entry name" value="GntR ligand-binding domain-like"/>
    <property type="match status" value="1"/>
</dbReference>
<dbReference type="Proteomes" id="UP001500571">
    <property type="component" value="Unassembled WGS sequence"/>
</dbReference>
<dbReference type="PANTHER" id="PTHR43537:SF44">
    <property type="entry name" value="GNTR FAMILY REGULATORY PROTEIN"/>
    <property type="match status" value="1"/>
</dbReference>
<dbReference type="Pfam" id="PF00392">
    <property type="entry name" value="GntR"/>
    <property type="match status" value="1"/>
</dbReference>
<dbReference type="SUPFAM" id="SSF48008">
    <property type="entry name" value="GntR ligand-binding domain-like"/>
    <property type="match status" value="1"/>
</dbReference>
<dbReference type="PROSITE" id="PS50949">
    <property type="entry name" value="HTH_GNTR"/>
    <property type="match status" value="1"/>
</dbReference>
<dbReference type="InterPro" id="IPR000524">
    <property type="entry name" value="Tscrpt_reg_HTH_GntR"/>
</dbReference>
<evidence type="ECO:0000313" key="6">
    <source>
        <dbReference type="Proteomes" id="UP001500571"/>
    </source>
</evidence>
<evidence type="ECO:0000259" key="4">
    <source>
        <dbReference type="PROSITE" id="PS50949"/>
    </source>
</evidence>
<evidence type="ECO:0000256" key="2">
    <source>
        <dbReference type="ARBA" id="ARBA00023125"/>
    </source>
</evidence>
<dbReference type="SUPFAM" id="SSF46785">
    <property type="entry name" value="Winged helix' DNA-binding domain"/>
    <property type="match status" value="1"/>
</dbReference>
<dbReference type="SMART" id="SM00345">
    <property type="entry name" value="HTH_GNTR"/>
    <property type="match status" value="1"/>
</dbReference>
<sequence>MNDPLFSWTAPEWEHSLVTLPPAHPEATVELHGSVLSALGTAVVSGALAAGTVLTLEGLCSEYAVSRSVAREAVRVLESMGMLASRRRVGVTVLPRSSWNVFDPRVIRWRLDSTDRVDQLLSLSELRRGVEPVAAALAALRATPEQCRSMAVAVSDMEVHGRSGDLGPYLLADQAFHRTLLEASGNEMLASLGEVVAEVLGGRTHHGMMPNRPNPEAVALHDEVARAVRLGDAAGAERAMRSIIDEASAAMSELRS</sequence>
<dbReference type="EMBL" id="BAAAPB010000003">
    <property type="protein sequence ID" value="GAA1967549.1"/>
    <property type="molecule type" value="Genomic_DNA"/>
</dbReference>
<dbReference type="Gene3D" id="1.10.10.10">
    <property type="entry name" value="Winged helix-like DNA-binding domain superfamily/Winged helix DNA-binding domain"/>
    <property type="match status" value="1"/>
</dbReference>
<keyword evidence="3" id="KW-0804">Transcription</keyword>
<evidence type="ECO:0000256" key="1">
    <source>
        <dbReference type="ARBA" id="ARBA00023015"/>
    </source>
</evidence>
<proteinExistence type="predicted"/>
<accession>A0ABN2RE43</accession>
<dbReference type="PANTHER" id="PTHR43537">
    <property type="entry name" value="TRANSCRIPTIONAL REGULATOR, GNTR FAMILY"/>
    <property type="match status" value="1"/>
</dbReference>
<feature type="domain" description="HTH gntR-type" evidence="4">
    <location>
        <begin position="29"/>
        <end position="96"/>
    </location>
</feature>
<comment type="caution">
    <text evidence="5">The sequence shown here is derived from an EMBL/GenBank/DDBJ whole genome shotgun (WGS) entry which is preliminary data.</text>
</comment>
<reference evidence="5 6" key="1">
    <citation type="journal article" date="2019" name="Int. J. Syst. Evol. Microbiol.">
        <title>The Global Catalogue of Microorganisms (GCM) 10K type strain sequencing project: providing services to taxonomists for standard genome sequencing and annotation.</title>
        <authorList>
            <consortium name="The Broad Institute Genomics Platform"/>
            <consortium name="The Broad Institute Genome Sequencing Center for Infectious Disease"/>
            <person name="Wu L."/>
            <person name="Ma J."/>
        </authorList>
    </citation>
    <scope>NUCLEOTIDE SEQUENCE [LARGE SCALE GENOMIC DNA]</scope>
    <source>
        <strain evidence="5 6">JCM 15309</strain>
    </source>
</reference>
<dbReference type="Pfam" id="PF07729">
    <property type="entry name" value="FCD"/>
    <property type="match status" value="1"/>
</dbReference>
<evidence type="ECO:0000256" key="3">
    <source>
        <dbReference type="ARBA" id="ARBA00023163"/>
    </source>
</evidence>
<keyword evidence="1" id="KW-0805">Transcription regulation</keyword>
<dbReference type="InterPro" id="IPR036388">
    <property type="entry name" value="WH-like_DNA-bd_sf"/>
</dbReference>
<name>A0ABN2RE43_9ACTN</name>